<dbReference type="RefSeq" id="WP_093660246.1">
    <property type="nucleotide sequence ID" value="NZ_FOET01000008.1"/>
</dbReference>
<sequence length="190" mass="19141">MRTTTRAALACLAAVGTLTAVPGAAQAAPSAEGGTKPTRTVEKGYAVNCSGRSGDVFVAVDLYQNSAYGTHTGVVVETPEGEYGGGYGPGGATLFSGGAIAADIPLRKLDGTGEPAGDATVTGTYTAAGEPTRVHEVVEDPAGHYVITRGTNTPLDASATVEVLGREVPLSCSTAFAFDLMVLRFSTGRG</sequence>
<keyword evidence="3" id="KW-1185">Reference proteome</keyword>
<feature type="chain" id="PRO_5011582754" description="Secreted protein" evidence="1">
    <location>
        <begin position="28"/>
        <end position="190"/>
    </location>
</feature>
<evidence type="ECO:0008006" key="4">
    <source>
        <dbReference type="Google" id="ProtNLM"/>
    </source>
</evidence>
<accession>A0A1H9GAA9</accession>
<feature type="signal peptide" evidence="1">
    <location>
        <begin position="1"/>
        <end position="27"/>
    </location>
</feature>
<dbReference type="Proteomes" id="UP000199055">
    <property type="component" value="Unassembled WGS sequence"/>
</dbReference>
<dbReference type="EMBL" id="FOET01000008">
    <property type="protein sequence ID" value="SEQ46708.1"/>
    <property type="molecule type" value="Genomic_DNA"/>
</dbReference>
<name>A0A1H9GAA9_9ACTN</name>
<dbReference type="AlphaFoldDB" id="A0A1H9GAA9"/>
<reference evidence="2 3" key="1">
    <citation type="submission" date="2016-10" db="EMBL/GenBank/DDBJ databases">
        <authorList>
            <person name="de Groot N.N."/>
        </authorList>
    </citation>
    <scope>NUCLEOTIDE SEQUENCE [LARGE SCALE GENOMIC DNA]</scope>
    <source>
        <strain evidence="2 3">CGMCC 4.3519</strain>
    </source>
</reference>
<keyword evidence="1" id="KW-0732">Signal</keyword>
<organism evidence="2 3">
    <name type="scientific">Streptomyces radiopugnans</name>
    <dbReference type="NCBI Taxonomy" id="403935"/>
    <lineage>
        <taxon>Bacteria</taxon>
        <taxon>Bacillati</taxon>
        <taxon>Actinomycetota</taxon>
        <taxon>Actinomycetes</taxon>
        <taxon>Kitasatosporales</taxon>
        <taxon>Streptomycetaceae</taxon>
        <taxon>Streptomyces</taxon>
    </lineage>
</organism>
<gene>
    <name evidence="2" type="ORF">SAMN05216481_108166</name>
</gene>
<evidence type="ECO:0000256" key="1">
    <source>
        <dbReference type="SAM" id="SignalP"/>
    </source>
</evidence>
<proteinExistence type="predicted"/>
<evidence type="ECO:0000313" key="2">
    <source>
        <dbReference type="EMBL" id="SEQ46708.1"/>
    </source>
</evidence>
<protein>
    <recommendedName>
        <fullName evidence="4">Secreted protein</fullName>
    </recommendedName>
</protein>
<evidence type="ECO:0000313" key="3">
    <source>
        <dbReference type="Proteomes" id="UP000199055"/>
    </source>
</evidence>